<dbReference type="InterPro" id="IPR035068">
    <property type="entry name" value="TldD/PmbA_N"/>
</dbReference>
<name>A0A1S8L1N0_9CLOT</name>
<dbReference type="InterPro" id="IPR045569">
    <property type="entry name" value="Metalloprtase-TldD/E_C"/>
</dbReference>
<dbReference type="EMBL" id="CP096983">
    <property type="protein sequence ID" value="URZ09805.1"/>
    <property type="molecule type" value="Genomic_DNA"/>
</dbReference>
<dbReference type="AlphaFoldDB" id="A0A1S8L1N0"/>
<reference evidence="2 3" key="1">
    <citation type="submission" date="2022-04" db="EMBL/GenBank/DDBJ databases">
        <title>Genome sequence of C. roseum typestrain.</title>
        <authorList>
            <person name="Poehlein A."/>
            <person name="Schoch T."/>
            <person name="Duerre P."/>
            <person name="Daniel R."/>
        </authorList>
    </citation>
    <scope>NUCLEOTIDE SEQUENCE [LARGE SCALE GENOMIC DNA]</scope>
    <source>
        <strain evidence="2 3">DSM 7320</strain>
    </source>
</reference>
<accession>A0A1S8L1N0</accession>
<dbReference type="GO" id="GO:0005829">
    <property type="term" value="C:cytosol"/>
    <property type="evidence" value="ECO:0007669"/>
    <property type="project" value="TreeGrafter"/>
</dbReference>
<dbReference type="GO" id="GO:0008237">
    <property type="term" value="F:metallopeptidase activity"/>
    <property type="evidence" value="ECO:0007669"/>
    <property type="project" value="InterPro"/>
</dbReference>
<proteinExistence type="inferred from homology"/>
<dbReference type="InterPro" id="IPR051463">
    <property type="entry name" value="Peptidase_U62_metallo"/>
</dbReference>
<evidence type="ECO:0000256" key="1">
    <source>
        <dbReference type="ARBA" id="ARBA00005836"/>
    </source>
</evidence>
<evidence type="ECO:0000313" key="3">
    <source>
        <dbReference type="Proteomes" id="UP000190951"/>
    </source>
</evidence>
<sequence>MKVKMSEFLVEKKQSIKKLIQILNKDFKYVSVLGTDSYGKKYIVQKTGIDVSDSFWNERGFVVRVYNGIGYSEYSFNELDENNIDRLAENIKHRVNDQIDKLKKSYEITKYDVIKEEKMEDSFLGEIAIPKEKANSQYIIERLTKMKDKALAISDFIIEAKAIFHQVHVSKIFISNDKDLYQSYIWSEGYITILSRKDNITRVNYSSCSGLKGPELLDEVESKVKDTADIAVRLLDAEPVKPGEYEVVCSPDVSGIIAHEAFGHGVEMDMFVKNRAKAVEYIDKPVASKLVSMRDGAKSANHVSSYLFDDEGVIGTDTVIIENGILKRGLSDTLSAMRLGSKPTGNGKRFSFERKTYARMTNTFFSEGKDKIEDMIASIKKGYLLECPYSGMEDPKNWGIQCMLNYGLEIEDGKLTGKIVSPVVLTGYVPDLLKSISMVSENVQLEGGGACGKGYKELVKVSSGGPYIKAKVRLG</sequence>
<dbReference type="GO" id="GO:0006508">
    <property type="term" value="P:proteolysis"/>
    <property type="evidence" value="ECO:0007669"/>
    <property type="project" value="InterPro"/>
</dbReference>
<keyword evidence="3" id="KW-1185">Reference proteome</keyword>
<comment type="similarity">
    <text evidence="1">Belongs to the peptidase U62 family.</text>
</comment>
<dbReference type="InterPro" id="IPR036059">
    <property type="entry name" value="TldD/PmbA_sf"/>
</dbReference>
<protein>
    <submittedName>
        <fullName evidence="2">Uncharacterized protein</fullName>
    </submittedName>
</protein>
<dbReference type="PANTHER" id="PTHR30624:SF4">
    <property type="entry name" value="METALLOPROTEASE TLDD"/>
    <property type="match status" value="1"/>
</dbReference>
<dbReference type="RefSeq" id="WP_077835269.1">
    <property type="nucleotide sequence ID" value="NZ_CP096983.1"/>
</dbReference>
<dbReference type="Pfam" id="PF19289">
    <property type="entry name" value="PmbA_TldD_3rd"/>
    <property type="match status" value="1"/>
</dbReference>
<organism evidence="2 3">
    <name type="scientific">Clostridium felsineum</name>
    <dbReference type="NCBI Taxonomy" id="36839"/>
    <lineage>
        <taxon>Bacteria</taxon>
        <taxon>Bacillati</taxon>
        <taxon>Bacillota</taxon>
        <taxon>Clostridia</taxon>
        <taxon>Eubacteriales</taxon>
        <taxon>Clostridiaceae</taxon>
        <taxon>Clostridium</taxon>
    </lineage>
</organism>
<gene>
    <name evidence="2" type="ORF">CROST_005040</name>
</gene>
<dbReference type="PANTHER" id="PTHR30624">
    <property type="entry name" value="UNCHARACTERIZED PROTEIN TLDD AND PMBA"/>
    <property type="match status" value="1"/>
</dbReference>
<dbReference type="KEGG" id="crw:CROST_005040"/>
<dbReference type="SUPFAM" id="SSF111283">
    <property type="entry name" value="Putative modulator of DNA gyrase, PmbA/TldD"/>
    <property type="match status" value="1"/>
</dbReference>
<dbReference type="Gene3D" id="3.30.2290.10">
    <property type="entry name" value="PmbA/TldD superfamily"/>
    <property type="match status" value="1"/>
</dbReference>
<evidence type="ECO:0000313" key="2">
    <source>
        <dbReference type="EMBL" id="URZ09805.1"/>
    </source>
</evidence>
<dbReference type="Proteomes" id="UP000190951">
    <property type="component" value="Chromosome"/>
</dbReference>